<gene>
    <name evidence="2" type="ORF">A2W18_01605</name>
</gene>
<dbReference type="EMBL" id="MFSP01000077">
    <property type="protein sequence ID" value="OGI66795.1"/>
    <property type="molecule type" value="Genomic_DNA"/>
</dbReference>
<evidence type="ECO:0000313" key="3">
    <source>
        <dbReference type="Proteomes" id="UP000179076"/>
    </source>
</evidence>
<organism evidence="2 3">
    <name type="scientific">Candidatus Muproteobacteria bacterium RBG_16_60_9</name>
    <dbReference type="NCBI Taxonomy" id="1817755"/>
    <lineage>
        <taxon>Bacteria</taxon>
        <taxon>Pseudomonadati</taxon>
        <taxon>Pseudomonadota</taxon>
        <taxon>Candidatus Muproteobacteria</taxon>
    </lineage>
</organism>
<protein>
    <submittedName>
        <fullName evidence="2">Uncharacterized protein</fullName>
    </submittedName>
</protein>
<dbReference type="AlphaFoldDB" id="A0A1F6VB38"/>
<comment type="caution">
    <text evidence="2">The sequence shown here is derived from an EMBL/GenBank/DDBJ whole genome shotgun (WGS) entry which is preliminary data.</text>
</comment>
<proteinExistence type="predicted"/>
<feature type="region of interest" description="Disordered" evidence="1">
    <location>
        <begin position="65"/>
        <end position="89"/>
    </location>
</feature>
<sequence length="89" mass="9898">MEVTYPHTDFEATARHSTEVDYYALRKKLREERRNAGIDIGEPPRSRAGHYKNWDASDAASAMADNPLRLGMPGLEPGNRGLSGSARCH</sequence>
<evidence type="ECO:0000256" key="1">
    <source>
        <dbReference type="SAM" id="MobiDB-lite"/>
    </source>
</evidence>
<accession>A0A1F6VB38</accession>
<reference evidence="2 3" key="1">
    <citation type="journal article" date="2016" name="Nat. Commun.">
        <title>Thousands of microbial genomes shed light on interconnected biogeochemical processes in an aquifer system.</title>
        <authorList>
            <person name="Anantharaman K."/>
            <person name="Brown C.T."/>
            <person name="Hug L.A."/>
            <person name="Sharon I."/>
            <person name="Castelle C.J."/>
            <person name="Probst A.J."/>
            <person name="Thomas B.C."/>
            <person name="Singh A."/>
            <person name="Wilkins M.J."/>
            <person name="Karaoz U."/>
            <person name="Brodie E.L."/>
            <person name="Williams K.H."/>
            <person name="Hubbard S.S."/>
            <person name="Banfield J.F."/>
        </authorList>
    </citation>
    <scope>NUCLEOTIDE SEQUENCE [LARGE SCALE GENOMIC DNA]</scope>
</reference>
<evidence type="ECO:0000313" key="2">
    <source>
        <dbReference type="EMBL" id="OGI66795.1"/>
    </source>
</evidence>
<dbReference type="Proteomes" id="UP000179076">
    <property type="component" value="Unassembled WGS sequence"/>
</dbReference>
<name>A0A1F6VB38_9PROT</name>